<proteinExistence type="predicted"/>
<dbReference type="PROSITE" id="PS00584">
    <property type="entry name" value="PFKB_KINASES_2"/>
    <property type="match status" value="1"/>
</dbReference>
<dbReference type="PANTHER" id="PTHR46969">
    <property type="entry name" value="BIFUNCTIONAL PROTEIN HLDE"/>
    <property type="match status" value="1"/>
</dbReference>
<dbReference type="GO" id="GO:0005829">
    <property type="term" value="C:cytosol"/>
    <property type="evidence" value="ECO:0007669"/>
    <property type="project" value="TreeGrafter"/>
</dbReference>
<dbReference type="RefSeq" id="WP_170194333.1">
    <property type="nucleotide sequence ID" value="NZ_JABBNB010000010.1"/>
</dbReference>
<dbReference type="Pfam" id="PF00294">
    <property type="entry name" value="PfkB"/>
    <property type="match status" value="1"/>
</dbReference>
<keyword evidence="1" id="KW-0808">Transferase</keyword>
<dbReference type="PANTHER" id="PTHR46969:SF1">
    <property type="entry name" value="BIFUNCTIONAL PROTEIN HLDE"/>
    <property type="match status" value="1"/>
</dbReference>
<evidence type="ECO:0000256" key="1">
    <source>
        <dbReference type="ARBA" id="ARBA00022679"/>
    </source>
</evidence>
<dbReference type="AlphaFoldDB" id="A0A848KZJ4"/>
<feature type="domain" description="Carbohydrate kinase PfkB" evidence="3">
    <location>
        <begin position="5"/>
        <end position="287"/>
    </location>
</feature>
<reference evidence="4 5" key="1">
    <citation type="submission" date="2020-04" db="EMBL/GenBank/DDBJ databases">
        <title>Gordonia sp. nov. TBRC 11910.</title>
        <authorList>
            <person name="Suriyachadkun C."/>
        </authorList>
    </citation>
    <scope>NUCLEOTIDE SEQUENCE [LARGE SCALE GENOMIC DNA]</scope>
    <source>
        <strain evidence="4 5">TBRC 11910</strain>
    </source>
</reference>
<keyword evidence="2" id="KW-0418">Kinase</keyword>
<evidence type="ECO:0000256" key="2">
    <source>
        <dbReference type="ARBA" id="ARBA00022777"/>
    </source>
</evidence>
<organism evidence="4 5">
    <name type="scientific">Gordonia asplenii</name>
    <dbReference type="NCBI Taxonomy" id="2725283"/>
    <lineage>
        <taxon>Bacteria</taxon>
        <taxon>Bacillati</taxon>
        <taxon>Actinomycetota</taxon>
        <taxon>Actinomycetes</taxon>
        <taxon>Mycobacteriales</taxon>
        <taxon>Gordoniaceae</taxon>
        <taxon>Gordonia</taxon>
    </lineage>
</organism>
<keyword evidence="5" id="KW-1185">Reference proteome</keyword>
<comment type="caution">
    <text evidence="4">The sequence shown here is derived from an EMBL/GenBank/DDBJ whole genome shotgun (WGS) entry which is preliminary data.</text>
</comment>
<evidence type="ECO:0000313" key="4">
    <source>
        <dbReference type="EMBL" id="NMO01823.1"/>
    </source>
</evidence>
<dbReference type="InterPro" id="IPR002173">
    <property type="entry name" value="Carboh/pur_kinase_PfkB_CS"/>
</dbReference>
<name>A0A848KZJ4_9ACTN</name>
<dbReference type="EMBL" id="JABBNB010000010">
    <property type="protein sequence ID" value="NMO01823.1"/>
    <property type="molecule type" value="Genomic_DNA"/>
</dbReference>
<accession>A0A848KZJ4</accession>
<dbReference type="InterPro" id="IPR029056">
    <property type="entry name" value="Ribokinase-like"/>
</dbReference>
<dbReference type="InterPro" id="IPR011611">
    <property type="entry name" value="PfkB_dom"/>
</dbReference>
<evidence type="ECO:0000313" key="5">
    <source>
        <dbReference type="Proteomes" id="UP000550729"/>
    </source>
</evidence>
<evidence type="ECO:0000259" key="3">
    <source>
        <dbReference type="Pfam" id="PF00294"/>
    </source>
</evidence>
<dbReference type="Proteomes" id="UP000550729">
    <property type="component" value="Unassembled WGS sequence"/>
</dbReference>
<dbReference type="GO" id="GO:0033786">
    <property type="term" value="F:heptose-1-phosphate adenylyltransferase activity"/>
    <property type="evidence" value="ECO:0007669"/>
    <property type="project" value="TreeGrafter"/>
</dbReference>
<dbReference type="GO" id="GO:0033785">
    <property type="term" value="F:heptose 7-phosphate kinase activity"/>
    <property type="evidence" value="ECO:0007669"/>
    <property type="project" value="TreeGrafter"/>
</dbReference>
<dbReference type="SUPFAM" id="SSF53613">
    <property type="entry name" value="Ribokinase-like"/>
    <property type="match status" value="1"/>
</dbReference>
<sequence length="317" mass="32825">MMSARVYVIGDVMLDRDIVGESDRRCPDSVGPVIDTTEVCEGPAGAGLAAMIATQYGADVSLITALADDPPGERLAASLRDQGIDVVAVPLCGSTPERTRIRSGGRTLARVDCGDGIAPHGDIGIGAHHFDGADAILVSDYGRGLARCVTLRSALARSAAAGVPVVWDPHPRGADPVDGIMLMTPNLVEAQQQNIDRRLAEGASPREFGVRAVVVTGGENGATLFTDGRAPQRVPIADNQLVEADDVDTCGAGDAFAAAVTVELARGTPLSEAVAVAVERATAMISEGLRVVGANRRGRGFPWCPSIPNRDQCLATG</sequence>
<gene>
    <name evidence="4" type="ORF">HH308_11435</name>
</gene>
<protein>
    <recommendedName>
        <fullName evidence="3">Carbohydrate kinase PfkB domain-containing protein</fullName>
    </recommendedName>
</protein>
<dbReference type="Gene3D" id="3.40.1190.20">
    <property type="match status" value="1"/>
</dbReference>